<dbReference type="AlphaFoldDB" id="A0A7W9W8L0"/>
<protein>
    <submittedName>
        <fullName evidence="3">Putative sulfatase</fullName>
        <ecNumber evidence="3">3.1.6.-</ecNumber>
    </submittedName>
</protein>
<dbReference type="InterPro" id="IPR017850">
    <property type="entry name" value="Alkaline_phosphatase_core_sf"/>
</dbReference>
<reference evidence="3 4" key="1">
    <citation type="submission" date="2020-08" db="EMBL/GenBank/DDBJ databases">
        <title>Genomic Encyclopedia of Type Strains, Phase IV (KMG-IV): sequencing the most valuable type-strain genomes for metagenomic binning, comparative biology and taxonomic classification.</title>
        <authorList>
            <person name="Goeker M."/>
        </authorList>
    </citation>
    <scope>NUCLEOTIDE SEQUENCE [LARGE SCALE GENOMIC DNA]</scope>
    <source>
        <strain evidence="3 4">DSM 23562</strain>
    </source>
</reference>
<feature type="domain" description="Sulfatase N-terminal" evidence="2">
    <location>
        <begin position="27"/>
        <end position="362"/>
    </location>
</feature>
<keyword evidence="4" id="KW-1185">Reference proteome</keyword>
<comment type="caution">
    <text evidence="3">The sequence shown here is derived from an EMBL/GenBank/DDBJ whole genome shotgun (WGS) entry which is preliminary data.</text>
</comment>
<evidence type="ECO:0000256" key="1">
    <source>
        <dbReference type="SAM" id="SignalP"/>
    </source>
</evidence>
<evidence type="ECO:0000313" key="3">
    <source>
        <dbReference type="EMBL" id="MBB6052893.1"/>
    </source>
</evidence>
<organism evidence="3 4">
    <name type="scientific">Armatimonas rosea</name>
    <dbReference type="NCBI Taxonomy" id="685828"/>
    <lineage>
        <taxon>Bacteria</taxon>
        <taxon>Bacillati</taxon>
        <taxon>Armatimonadota</taxon>
        <taxon>Armatimonadia</taxon>
        <taxon>Armatimonadales</taxon>
        <taxon>Armatimonadaceae</taxon>
        <taxon>Armatimonas</taxon>
    </lineage>
</organism>
<dbReference type="RefSeq" id="WP_184202621.1">
    <property type="nucleotide sequence ID" value="NZ_JACHGW010000004.1"/>
</dbReference>
<dbReference type="InterPro" id="IPR000917">
    <property type="entry name" value="Sulfatase_N"/>
</dbReference>
<dbReference type="PANTHER" id="PTHR43751">
    <property type="entry name" value="SULFATASE"/>
    <property type="match status" value="1"/>
</dbReference>
<sequence>MRRLLSVLVLVALSLPALAQPAKPQRPNIIFVLCDDLGYGDISPFGQKRFSTPNLETLAAEGQKWTQHYASSPVCVPTRACLMLGKHTGHSPIRDHQFDRALPELAEAPTMASVLKAAGYATYSVGKWGIGGGKKDMPAHPEKRGFDHWFGLYGHSDGHVHYPDTQHPIFEGTKDVTEQFKDSYSTDLYTAKAKAYIAEQTAKNPKQPFFLYLAYIAPHMAYQVPDGPYPTGGVSLPLMTNPAQKNAWLDPTLPAEWTDWEKRYATMIRRLDAAMGDLRATLQKQGLDKNTLIVFTSDNGPAKDPQVFRSWGPHDGFKRDLYEGGMREPTIVWGPGVVKPGAVSLPSAHYDWLATFAELAGAKVPSGTDGLSLAASVTGKGVQKPHDFLYWEFHGPSNLKTDREVLGRHGFPNTGPDPWGDQQAVRIGDFVGLRVQIKDASTPLKLYNVVTDPHEDHDLAGDPKHATLLARMKALMASEHTPQPGNPRSYEAEAKAIVTTAVSSGPGITTLAGRAYTPPDFTTEVAPWFGSSVQHHSSVELLISGLAPGKAHKIGFSWWDWGGRGRTQRVRVANADGTGAVGVVPDTELPAWKGKRQKPQELVVDIPSGLSGTALKVLIDRIVGPNALLCELWVYEAEAIKPGKLEGEAARIEQLRKSAPTGFELLFYSDLGEK</sequence>
<evidence type="ECO:0000259" key="2">
    <source>
        <dbReference type="Pfam" id="PF00884"/>
    </source>
</evidence>
<proteinExistence type="predicted"/>
<evidence type="ECO:0000313" key="4">
    <source>
        <dbReference type="Proteomes" id="UP000520814"/>
    </source>
</evidence>
<dbReference type="Gene3D" id="3.40.720.10">
    <property type="entry name" value="Alkaline Phosphatase, subunit A"/>
    <property type="match status" value="1"/>
</dbReference>
<dbReference type="PANTHER" id="PTHR43751:SF3">
    <property type="entry name" value="SULFATASE N-TERMINAL DOMAIN-CONTAINING PROTEIN"/>
    <property type="match status" value="1"/>
</dbReference>
<keyword evidence="1" id="KW-0732">Signal</keyword>
<accession>A0A7W9W8L0</accession>
<feature type="signal peptide" evidence="1">
    <location>
        <begin position="1"/>
        <end position="19"/>
    </location>
</feature>
<feature type="chain" id="PRO_5031268688" evidence="1">
    <location>
        <begin position="20"/>
        <end position="674"/>
    </location>
</feature>
<dbReference type="Pfam" id="PF00884">
    <property type="entry name" value="Sulfatase"/>
    <property type="match status" value="1"/>
</dbReference>
<keyword evidence="3" id="KW-0378">Hydrolase</keyword>
<dbReference type="GO" id="GO:0016787">
    <property type="term" value="F:hydrolase activity"/>
    <property type="evidence" value="ECO:0007669"/>
    <property type="project" value="UniProtKB-KW"/>
</dbReference>
<dbReference type="SUPFAM" id="SSF53649">
    <property type="entry name" value="Alkaline phosphatase-like"/>
    <property type="match status" value="1"/>
</dbReference>
<gene>
    <name evidence="3" type="ORF">HNQ39_004714</name>
</gene>
<dbReference type="InterPro" id="IPR052701">
    <property type="entry name" value="GAG_Ulvan_Degrading_Sulfatases"/>
</dbReference>
<dbReference type="EMBL" id="JACHGW010000004">
    <property type="protein sequence ID" value="MBB6052893.1"/>
    <property type="molecule type" value="Genomic_DNA"/>
</dbReference>
<name>A0A7W9W8L0_ARMRO</name>
<dbReference type="Proteomes" id="UP000520814">
    <property type="component" value="Unassembled WGS sequence"/>
</dbReference>
<dbReference type="EC" id="3.1.6.-" evidence="3"/>